<comment type="similarity">
    <text evidence="1">Belongs to the class-I aminoacyl-tRNA synthetase family.</text>
</comment>
<evidence type="ECO:0000256" key="2">
    <source>
        <dbReference type="ARBA" id="ARBA00013164"/>
    </source>
</evidence>
<protein>
    <recommendedName>
        <fullName evidence="2">leucine--tRNA ligase</fullName>
        <ecNumber evidence="2">6.1.1.4</ecNumber>
    </recommendedName>
    <alternativeName>
        <fullName evidence="8">Leucyl-tRNA synthetase</fullName>
    </alternativeName>
</protein>
<evidence type="ECO:0000256" key="8">
    <source>
        <dbReference type="ARBA" id="ARBA00030520"/>
    </source>
</evidence>
<feature type="domain" description="Aminoacyl-tRNA synthetase class Ia" evidence="10">
    <location>
        <begin position="62"/>
        <end position="125"/>
    </location>
</feature>
<dbReference type="OrthoDB" id="10249672at2759"/>
<reference evidence="12 13" key="1">
    <citation type="journal article" date="2016" name="Proc. Natl. Acad. Sci. U.S.A.">
        <title>Comparative genomics of biotechnologically important yeasts.</title>
        <authorList>
            <person name="Riley R."/>
            <person name="Haridas S."/>
            <person name="Wolfe K.H."/>
            <person name="Lopes M.R."/>
            <person name="Hittinger C.T."/>
            <person name="Goeker M."/>
            <person name="Salamov A.A."/>
            <person name="Wisecaver J.H."/>
            <person name="Long T.M."/>
            <person name="Calvey C.H."/>
            <person name="Aerts A.L."/>
            <person name="Barry K.W."/>
            <person name="Choi C."/>
            <person name="Clum A."/>
            <person name="Coughlan A.Y."/>
            <person name="Deshpande S."/>
            <person name="Douglass A.P."/>
            <person name="Hanson S.J."/>
            <person name="Klenk H.-P."/>
            <person name="LaButti K.M."/>
            <person name="Lapidus A."/>
            <person name="Lindquist E.A."/>
            <person name="Lipzen A.M."/>
            <person name="Meier-Kolthoff J.P."/>
            <person name="Ohm R.A."/>
            <person name="Otillar R.P."/>
            <person name="Pangilinan J.L."/>
            <person name="Peng Y."/>
            <person name="Rokas A."/>
            <person name="Rosa C.A."/>
            <person name="Scheuner C."/>
            <person name="Sibirny A.A."/>
            <person name="Slot J.C."/>
            <person name="Stielow J.B."/>
            <person name="Sun H."/>
            <person name="Kurtzman C.P."/>
            <person name="Blackwell M."/>
            <person name="Grigoriev I.V."/>
            <person name="Jeffries T.W."/>
        </authorList>
    </citation>
    <scope>NUCLEOTIDE SEQUENCE [LARGE SCALE GENOMIC DNA]</scope>
    <source>
        <strain evidence="12 13">DSM 6958</strain>
    </source>
</reference>
<dbReference type="SUPFAM" id="SSF47323">
    <property type="entry name" value="Anticodon-binding domain of a subclass of class I aminoacyl-tRNA synthetases"/>
    <property type="match status" value="1"/>
</dbReference>
<dbReference type="STRING" id="857566.A0A1E3PP14"/>
<dbReference type="Gene3D" id="3.90.740.10">
    <property type="entry name" value="Valyl/Leucyl/Isoleucyl-tRNA synthetase, editing domain"/>
    <property type="match status" value="1"/>
</dbReference>
<evidence type="ECO:0000259" key="11">
    <source>
        <dbReference type="Pfam" id="PF08264"/>
    </source>
</evidence>
<organism evidence="12 13">
    <name type="scientific">Nadsonia fulvescens var. elongata DSM 6958</name>
    <dbReference type="NCBI Taxonomy" id="857566"/>
    <lineage>
        <taxon>Eukaryota</taxon>
        <taxon>Fungi</taxon>
        <taxon>Dikarya</taxon>
        <taxon>Ascomycota</taxon>
        <taxon>Saccharomycotina</taxon>
        <taxon>Dipodascomycetes</taxon>
        <taxon>Dipodascales</taxon>
        <taxon>Dipodascales incertae sedis</taxon>
        <taxon>Nadsonia</taxon>
    </lineage>
</organism>
<evidence type="ECO:0000256" key="7">
    <source>
        <dbReference type="ARBA" id="ARBA00023146"/>
    </source>
</evidence>
<keyword evidence="5" id="KW-0067">ATP-binding</keyword>
<dbReference type="CDD" id="cd00812">
    <property type="entry name" value="LeuRS_core"/>
    <property type="match status" value="1"/>
</dbReference>
<evidence type="ECO:0000256" key="6">
    <source>
        <dbReference type="ARBA" id="ARBA00022917"/>
    </source>
</evidence>
<dbReference type="InterPro" id="IPR004493">
    <property type="entry name" value="Leu-tRNA-synth_Ia_arc/euk"/>
</dbReference>
<dbReference type="GO" id="GO:0002161">
    <property type="term" value="F:aminoacyl-tRNA deacylase activity"/>
    <property type="evidence" value="ECO:0007669"/>
    <property type="project" value="InterPro"/>
</dbReference>
<keyword evidence="3" id="KW-0436">Ligase</keyword>
<dbReference type="GO" id="GO:0004823">
    <property type="term" value="F:leucine-tRNA ligase activity"/>
    <property type="evidence" value="ECO:0007669"/>
    <property type="project" value="UniProtKB-EC"/>
</dbReference>
<dbReference type="NCBIfam" id="NF008957">
    <property type="entry name" value="PRK12300.1"/>
    <property type="match status" value="1"/>
</dbReference>
<dbReference type="CDD" id="cd07959">
    <property type="entry name" value="Anticodon_Ia_Leu_AEc"/>
    <property type="match status" value="1"/>
</dbReference>
<dbReference type="GO" id="GO:0006429">
    <property type="term" value="P:leucyl-tRNA aminoacylation"/>
    <property type="evidence" value="ECO:0007669"/>
    <property type="project" value="InterPro"/>
</dbReference>
<keyword evidence="4" id="KW-0547">Nucleotide-binding</keyword>
<sequence length="1099" mass="124208">MAAPNDSKPAPEAKTLVMENTTRRDTLIAIEKKYQKVWADEKVFEVDAPTLEEIPNSDDLDSQPKHFSTMAYPYMNGVLHAGHSFTLSKVEFSTGFERMQGKRALFPLGFHCTGMPIKACADKLVRELEQFGPNFDQNVPAEEETSVPVVAAKKEDVTKFNAKKSKAAAKQGRGKYQFEIMLQLGISREEIKEFSDPLHWLEHFPPLCQKDCTEFGARIDWRRSFITTDVNPYYDAFVRWQMNRLHELGNIKFGERYTIYSAKDGQPCMDHDRSSGEAVLPQEYTGIKINISEWPEAAKEVLANADIPLDGKKCYLVAATLRPETMYGQTCCFVSPKIDYGLFDAGNNEYFITTERAFKNMSYQKLTPVRGEYKPLAIIPGKTLIGARINAPLSAYPEVRVLPMETVLANKGTGVVTCVPSDSPDDYITTVDLRNKPEYYGIDPEWVKYDPIPIIETPSYGNLTAEKLVQDLKIKSPKDKDALAKAKELAYKEGFYQGVMVYGKYVGEKVEVAKAKCKADLIASGDAFTYNEPENVVISRSGDECIVSLEDQYYMNYGEETWKNKAEECLANMNTFSSETRNGFESVLDWLKNWALSRTYGLGTKIPWDHKYLVESLSDSTVYMAYYTICHFLHSDVEGKKLGSFNITPEQMTDEVFDYIFCRRDEINCEIPIEKLNAMRREFEYFYPLDCRISGKDLIPNHLTFFIYVHTALFPKKFWPRGIRANGHLLLNNEKMAKSTGNFMTLEQIVKKFGADAARIALADGGDTIEDANFDESNANAAILRLYNFKEWAEEIVANSDKLRTGATDGFFDTAFENEMNQLIAETKKEYVATNYKSALKSGLFDFMIARDYYRDSTAGNIGMHKDLIIRYIETQALLIAPIAPHFSEYIYREILKKEGSIQTAKFPEVSKPVDKAISASLQYVRDLARSVREAEGANLKKKKSNFDAKKPSKLTFYIVPHFPSWQEQYIDLVRESFDSLNLTFTDDLKAKVGKLGDVKRGMQFVNHVKSRLTSGGESAENVFARKLLFDEVEIVKSVLELLKKAPQCIVEEVQAVLVKDGEVTGTDIITGEQVEITASPKALSDAIPGVPAIVLVNV</sequence>
<dbReference type="InterPro" id="IPR002300">
    <property type="entry name" value="aa-tRNA-synth_Ia"/>
</dbReference>
<dbReference type="EMBL" id="KV454407">
    <property type="protein sequence ID" value="ODQ67173.1"/>
    <property type="molecule type" value="Genomic_DNA"/>
</dbReference>
<dbReference type="Pfam" id="PF00133">
    <property type="entry name" value="tRNA-synt_1"/>
    <property type="match status" value="2"/>
</dbReference>
<evidence type="ECO:0000256" key="5">
    <source>
        <dbReference type="ARBA" id="ARBA00022840"/>
    </source>
</evidence>
<feature type="domain" description="Methionyl/Valyl/Leucyl/Isoleucyl-tRNA synthetase anticodon-binding" evidence="11">
    <location>
        <begin position="813"/>
        <end position="944"/>
    </location>
</feature>
<keyword evidence="6" id="KW-0648">Protein biosynthesis</keyword>
<evidence type="ECO:0000256" key="1">
    <source>
        <dbReference type="ARBA" id="ARBA00005594"/>
    </source>
</evidence>
<dbReference type="EC" id="6.1.1.4" evidence="2"/>
<accession>A0A1E3PP14</accession>
<feature type="domain" description="Aminoacyl-tRNA synthetase class Ia" evidence="10">
    <location>
        <begin position="199"/>
        <end position="774"/>
    </location>
</feature>
<evidence type="ECO:0000313" key="13">
    <source>
        <dbReference type="Proteomes" id="UP000095009"/>
    </source>
</evidence>
<evidence type="ECO:0000256" key="9">
    <source>
        <dbReference type="ARBA" id="ARBA00047469"/>
    </source>
</evidence>
<dbReference type="InterPro" id="IPR009080">
    <property type="entry name" value="tRNAsynth_Ia_anticodon-bd"/>
</dbReference>
<dbReference type="NCBIfam" id="TIGR00395">
    <property type="entry name" value="leuS_arch"/>
    <property type="match status" value="1"/>
</dbReference>
<dbReference type="SUPFAM" id="SSF50677">
    <property type="entry name" value="ValRS/IleRS/LeuRS editing domain"/>
    <property type="match status" value="1"/>
</dbReference>
<keyword evidence="13" id="KW-1185">Reference proteome</keyword>
<dbReference type="AlphaFoldDB" id="A0A1E3PP14"/>
<dbReference type="Pfam" id="PF08264">
    <property type="entry name" value="Anticodon_1"/>
    <property type="match status" value="1"/>
</dbReference>
<dbReference type="GO" id="GO:0005524">
    <property type="term" value="F:ATP binding"/>
    <property type="evidence" value="ECO:0007669"/>
    <property type="project" value="UniProtKB-KW"/>
</dbReference>
<evidence type="ECO:0000256" key="3">
    <source>
        <dbReference type="ARBA" id="ARBA00022598"/>
    </source>
</evidence>
<gene>
    <name evidence="12" type="ORF">NADFUDRAFT_49613</name>
</gene>
<evidence type="ECO:0000259" key="10">
    <source>
        <dbReference type="Pfam" id="PF00133"/>
    </source>
</evidence>
<comment type="catalytic activity">
    <reaction evidence="9">
        <text>tRNA(Leu) + L-leucine + ATP = L-leucyl-tRNA(Leu) + AMP + diphosphate</text>
        <dbReference type="Rhea" id="RHEA:11688"/>
        <dbReference type="Rhea" id="RHEA-COMP:9613"/>
        <dbReference type="Rhea" id="RHEA-COMP:9622"/>
        <dbReference type="ChEBI" id="CHEBI:30616"/>
        <dbReference type="ChEBI" id="CHEBI:33019"/>
        <dbReference type="ChEBI" id="CHEBI:57427"/>
        <dbReference type="ChEBI" id="CHEBI:78442"/>
        <dbReference type="ChEBI" id="CHEBI:78494"/>
        <dbReference type="ChEBI" id="CHEBI:456215"/>
        <dbReference type="EC" id="6.1.1.4"/>
    </reaction>
</comment>
<proteinExistence type="inferred from homology"/>
<dbReference type="Proteomes" id="UP000095009">
    <property type="component" value="Unassembled WGS sequence"/>
</dbReference>
<dbReference type="InterPro" id="IPR014729">
    <property type="entry name" value="Rossmann-like_a/b/a_fold"/>
</dbReference>
<keyword evidence="7 12" id="KW-0030">Aminoacyl-tRNA synthetase</keyword>
<dbReference type="Gene3D" id="3.40.50.620">
    <property type="entry name" value="HUPs"/>
    <property type="match status" value="1"/>
</dbReference>
<dbReference type="InterPro" id="IPR009008">
    <property type="entry name" value="Val/Leu/Ile-tRNA-synth_edit"/>
</dbReference>
<dbReference type="SUPFAM" id="SSF52374">
    <property type="entry name" value="Nucleotidylyl transferase"/>
    <property type="match status" value="1"/>
</dbReference>
<dbReference type="FunFam" id="3.90.740.10:FF:000001">
    <property type="entry name" value="Leucine--tRNA ligase, cytoplasmic"/>
    <property type="match status" value="1"/>
</dbReference>
<dbReference type="InterPro" id="IPR013155">
    <property type="entry name" value="M/V/L/I-tRNA-synth_anticd-bd"/>
</dbReference>
<name>A0A1E3PP14_9ASCO</name>
<dbReference type="PANTHER" id="PTHR45794">
    <property type="entry name" value="LEUCYL-TRNA SYNTHETASE"/>
    <property type="match status" value="1"/>
</dbReference>
<dbReference type="Gene3D" id="1.10.730.10">
    <property type="entry name" value="Isoleucyl-tRNA Synthetase, Domain 1"/>
    <property type="match status" value="1"/>
</dbReference>
<evidence type="ECO:0000313" key="12">
    <source>
        <dbReference type="EMBL" id="ODQ67173.1"/>
    </source>
</evidence>
<dbReference type="PANTHER" id="PTHR45794:SF1">
    <property type="entry name" value="LEUCINE--TRNA LIGASE, CYTOPLASMIC"/>
    <property type="match status" value="1"/>
</dbReference>
<evidence type="ECO:0000256" key="4">
    <source>
        <dbReference type="ARBA" id="ARBA00022741"/>
    </source>
</evidence>